<feature type="region of interest" description="Disordered" evidence="1">
    <location>
        <begin position="169"/>
        <end position="201"/>
    </location>
</feature>
<proteinExistence type="predicted"/>
<dbReference type="EMBL" id="LSYV01000019">
    <property type="protein sequence ID" value="KXZ49945.1"/>
    <property type="molecule type" value="Genomic_DNA"/>
</dbReference>
<dbReference type="OrthoDB" id="10685696at2759"/>
<dbReference type="AlphaFoldDB" id="A0A150GJT0"/>
<evidence type="ECO:0000256" key="1">
    <source>
        <dbReference type="SAM" id="MobiDB-lite"/>
    </source>
</evidence>
<feature type="region of interest" description="Disordered" evidence="1">
    <location>
        <begin position="1"/>
        <end position="30"/>
    </location>
</feature>
<name>A0A150GJT0_GONPE</name>
<sequence>MATRRPVANGCDDDHDDDVDDGDDGDDGEGIAVNFSIVEVQGLKPPTVPAAWPAGGTRPAWGLPAATSAVRADSRPLPYRNAPARALTAETLEAVKRTAAGEMARPTLGWPFGEPGMGSDGPMGHAGPMAHSRELGHCGHVGRVHLDDELLNAARWSAARLEQRQRQALCRASSGTGPAAGSGHVAGSGSASPPSGGPSLLWAAARASPDISPVQSSRLTRIGAASGGGASATDSAIGRSEGWAEAVDPERAGEGDESGCRGDVGPHAAAALPSDPLPEVSSRRGPAWAVRRASQARQDQLVREVSSWLRETLAQKRPARSAPQHAWEPADL</sequence>
<reference evidence="3" key="1">
    <citation type="journal article" date="2016" name="Nat. Commun.">
        <title>The Gonium pectorale genome demonstrates co-option of cell cycle regulation during the evolution of multicellularity.</title>
        <authorList>
            <person name="Hanschen E.R."/>
            <person name="Marriage T.N."/>
            <person name="Ferris P.J."/>
            <person name="Hamaji T."/>
            <person name="Toyoda A."/>
            <person name="Fujiyama A."/>
            <person name="Neme R."/>
            <person name="Noguchi H."/>
            <person name="Minakuchi Y."/>
            <person name="Suzuki M."/>
            <person name="Kawai-Toyooka H."/>
            <person name="Smith D.R."/>
            <person name="Sparks H."/>
            <person name="Anderson J."/>
            <person name="Bakaric R."/>
            <person name="Luria V."/>
            <person name="Karger A."/>
            <person name="Kirschner M.W."/>
            <person name="Durand P.M."/>
            <person name="Michod R.E."/>
            <person name="Nozaki H."/>
            <person name="Olson B.J."/>
        </authorList>
    </citation>
    <scope>NUCLEOTIDE SEQUENCE [LARGE SCALE GENOMIC DNA]</scope>
    <source>
        <strain evidence="3">NIES-2863</strain>
    </source>
</reference>
<organism evidence="2 3">
    <name type="scientific">Gonium pectorale</name>
    <name type="common">Green alga</name>
    <dbReference type="NCBI Taxonomy" id="33097"/>
    <lineage>
        <taxon>Eukaryota</taxon>
        <taxon>Viridiplantae</taxon>
        <taxon>Chlorophyta</taxon>
        <taxon>core chlorophytes</taxon>
        <taxon>Chlorophyceae</taxon>
        <taxon>CS clade</taxon>
        <taxon>Chlamydomonadales</taxon>
        <taxon>Volvocaceae</taxon>
        <taxon>Gonium</taxon>
    </lineage>
</organism>
<accession>A0A150GJT0</accession>
<feature type="compositionally biased region" description="Basic and acidic residues" evidence="1">
    <location>
        <begin position="248"/>
        <end position="260"/>
    </location>
</feature>
<keyword evidence="3" id="KW-1185">Reference proteome</keyword>
<evidence type="ECO:0000313" key="2">
    <source>
        <dbReference type="EMBL" id="KXZ49945.1"/>
    </source>
</evidence>
<comment type="caution">
    <text evidence="2">The sequence shown here is derived from an EMBL/GenBank/DDBJ whole genome shotgun (WGS) entry which is preliminary data.</text>
</comment>
<gene>
    <name evidence="2" type="ORF">GPECTOR_18g103</name>
</gene>
<evidence type="ECO:0000313" key="3">
    <source>
        <dbReference type="Proteomes" id="UP000075714"/>
    </source>
</evidence>
<dbReference type="Proteomes" id="UP000075714">
    <property type="component" value="Unassembled WGS sequence"/>
</dbReference>
<feature type="compositionally biased region" description="Acidic residues" evidence="1">
    <location>
        <begin position="11"/>
        <end position="29"/>
    </location>
</feature>
<feature type="region of interest" description="Disordered" evidence="1">
    <location>
        <begin position="224"/>
        <end position="296"/>
    </location>
</feature>
<feature type="compositionally biased region" description="Low complexity" evidence="1">
    <location>
        <begin position="187"/>
        <end position="199"/>
    </location>
</feature>
<protein>
    <submittedName>
        <fullName evidence="2">Uncharacterized protein</fullName>
    </submittedName>
</protein>